<proteinExistence type="predicted"/>
<gene>
    <name evidence="3" type="ORF">EVA_00961</name>
</gene>
<dbReference type="InterPro" id="IPR058667">
    <property type="entry name" value="DUF6242_C"/>
</dbReference>
<dbReference type="Pfam" id="PF25852">
    <property type="entry name" value="DUF6242_C"/>
    <property type="match status" value="1"/>
</dbReference>
<dbReference type="InterPro" id="IPR046209">
    <property type="entry name" value="DUF6242_N"/>
</dbReference>
<accession>J9DCB3</accession>
<dbReference type="InterPro" id="IPR015943">
    <property type="entry name" value="WD40/YVTN_repeat-like_dom_sf"/>
</dbReference>
<dbReference type="EMBL" id="AMCI01000156">
    <property type="protein sequence ID" value="EJX10571.1"/>
    <property type="molecule type" value="Genomic_DNA"/>
</dbReference>
<dbReference type="SUPFAM" id="SSF110296">
    <property type="entry name" value="Oligoxyloglucan reducing end-specific cellobiohydrolase"/>
    <property type="match status" value="1"/>
</dbReference>
<comment type="caution">
    <text evidence="3">The sequence shown here is derived from an EMBL/GenBank/DDBJ whole genome shotgun (WGS) entry which is preliminary data.</text>
</comment>
<dbReference type="Pfam" id="PF19755">
    <property type="entry name" value="DUF6242"/>
    <property type="match status" value="1"/>
</dbReference>
<dbReference type="PROSITE" id="PS51257">
    <property type="entry name" value="PROKAR_LIPOPROTEIN"/>
    <property type="match status" value="1"/>
</dbReference>
<organism evidence="3">
    <name type="scientific">gut metagenome</name>
    <dbReference type="NCBI Taxonomy" id="749906"/>
    <lineage>
        <taxon>unclassified sequences</taxon>
        <taxon>metagenomes</taxon>
        <taxon>organismal metagenomes</taxon>
    </lineage>
</organism>
<reference evidence="3" key="1">
    <citation type="journal article" date="2012" name="PLoS ONE">
        <title>Gene sets for utilization of primary and secondary nutrition supplies in the distal gut of endangered iberian lynx.</title>
        <authorList>
            <person name="Alcaide M."/>
            <person name="Messina E."/>
            <person name="Richter M."/>
            <person name="Bargiela R."/>
            <person name="Peplies J."/>
            <person name="Huws S.A."/>
            <person name="Newbold C.J."/>
            <person name="Golyshin P.N."/>
            <person name="Simon M.A."/>
            <person name="Lopez G."/>
            <person name="Yakimov M.M."/>
            <person name="Ferrer M."/>
        </authorList>
    </citation>
    <scope>NUCLEOTIDE SEQUENCE</scope>
</reference>
<name>J9DCB3_9ZZZZ</name>
<feature type="domain" description="DUF6242" evidence="2">
    <location>
        <begin position="158"/>
        <end position="449"/>
    </location>
</feature>
<evidence type="ECO:0000313" key="3">
    <source>
        <dbReference type="EMBL" id="EJX10571.1"/>
    </source>
</evidence>
<dbReference type="AlphaFoldDB" id="J9DCB3"/>
<sequence length="455" mass="50372">MKIFSSSTFLMSLLATLMLGACDTTNDTVMDISRDCIVSRVTVGTLNRTLQTISSTSADSTYQVTVNGAMYPMFIDQLNNRIYNADSLPVGTDVTKVVFADFDVSGTASIKSLYTGKDTIFTAKDSTDFSQPRTLTVHSADGSLTREYQIEIRVHREEADSFVWQKMNATPVSPLTQFTQSHAVTANEKIYVYGNTGNGNSQCLEIDPKAPVFDQLTATNLSLNISSVQYFQNTFYALSQGELVRSTDAANQWTQADVAQHFDALAGHSTDSLYAVSGQQLWASANGTDWTLSTLDTPNALPEVFSTTCVPSPLNSYAETLVMVGTKQGAPVAWKRDIDLRGDFTYPWMFIPQTEELGKYSCPLLQQPTLLTYNHAALLFGLTTEGKPAPFYISRDYGRTWKPWSWRAPQIPGATTLCATVDANHYLWIFCSGTGEVLKGRLNRLGWNEEEDRFE</sequence>
<feature type="domain" description="DUF6242" evidence="1">
    <location>
        <begin position="42"/>
        <end position="152"/>
    </location>
</feature>
<dbReference type="Gene3D" id="2.130.10.10">
    <property type="entry name" value="YVTN repeat-like/Quinoprotein amine dehydrogenase"/>
    <property type="match status" value="1"/>
</dbReference>
<evidence type="ECO:0000259" key="1">
    <source>
        <dbReference type="Pfam" id="PF19755"/>
    </source>
</evidence>
<protein>
    <submittedName>
        <fullName evidence="3">BNR/Asp-box repeat protein</fullName>
    </submittedName>
</protein>
<evidence type="ECO:0000259" key="2">
    <source>
        <dbReference type="Pfam" id="PF25852"/>
    </source>
</evidence>